<comment type="caution">
    <text evidence="1">The sequence shown here is derived from an EMBL/GenBank/DDBJ whole genome shotgun (WGS) entry which is preliminary data.</text>
</comment>
<protein>
    <submittedName>
        <fullName evidence="1">Uncharacterized protein</fullName>
    </submittedName>
</protein>
<dbReference type="EMBL" id="JAIQCV010000007">
    <property type="protein sequence ID" value="KAH1083667.1"/>
    <property type="molecule type" value="Genomic_DNA"/>
</dbReference>
<name>A0A9D3VK06_9ROSI</name>
<sequence>MLSQKLLSGTKFQLSFLGSADSDLEHSVTFTNCLNGKLCCACPAVLKTVEGRLLMENRCSAVFNLFGLCFVDVKL</sequence>
<gene>
    <name evidence="1" type="ORF">J1N35_023428</name>
</gene>
<evidence type="ECO:0000313" key="2">
    <source>
        <dbReference type="Proteomes" id="UP000828251"/>
    </source>
</evidence>
<dbReference type="AlphaFoldDB" id="A0A9D3VK06"/>
<keyword evidence="2" id="KW-1185">Reference proteome</keyword>
<dbReference type="OrthoDB" id="10388579at2759"/>
<proteinExistence type="predicted"/>
<evidence type="ECO:0000313" key="1">
    <source>
        <dbReference type="EMBL" id="KAH1083667.1"/>
    </source>
</evidence>
<accession>A0A9D3VK06</accession>
<dbReference type="Proteomes" id="UP000828251">
    <property type="component" value="Unassembled WGS sequence"/>
</dbReference>
<organism evidence="1 2">
    <name type="scientific">Gossypium stocksii</name>
    <dbReference type="NCBI Taxonomy" id="47602"/>
    <lineage>
        <taxon>Eukaryota</taxon>
        <taxon>Viridiplantae</taxon>
        <taxon>Streptophyta</taxon>
        <taxon>Embryophyta</taxon>
        <taxon>Tracheophyta</taxon>
        <taxon>Spermatophyta</taxon>
        <taxon>Magnoliopsida</taxon>
        <taxon>eudicotyledons</taxon>
        <taxon>Gunneridae</taxon>
        <taxon>Pentapetalae</taxon>
        <taxon>rosids</taxon>
        <taxon>malvids</taxon>
        <taxon>Malvales</taxon>
        <taxon>Malvaceae</taxon>
        <taxon>Malvoideae</taxon>
        <taxon>Gossypium</taxon>
    </lineage>
</organism>
<reference evidence="1 2" key="1">
    <citation type="journal article" date="2021" name="Plant Biotechnol. J.">
        <title>Multi-omics assisted identification of the key and species-specific regulatory components of drought-tolerant mechanisms in Gossypium stocksii.</title>
        <authorList>
            <person name="Yu D."/>
            <person name="Ke L."/>
            <person name="Zhang D."/>
            <person name="Wu Y."/>
            <person name="Sun Y."/>
            <person name="Mei J."/>
            <person name="Sun J."/>
            <person name="Sun Y."/>
        </authorList>
    </citation>
    <scope>NUCLEOTIDE SEQUENCE [LARGE SCALE GENOMIC DNA]</scope>
    <source>
        <strain evidence="2">cv. E1</strain>
        <tissue evidence="1">Leaf</tissue>
    </source>
</reference>